<reference evidence="1 2" key="1">
    <citation type="submission" date="2024-09" db="EMBL/GenBank/DDBJ databases">
        <title>Draft genome sequence of Candidatus Magnetaquicoccaceae bacterium FCR-1.</title>
        <authorList>
            <person name="Shimoshige H."/>
            <person name="Shimamura S."/>
            <person name="Taoka A."/>
            <person name="Kobayashi H."/>
            <person name="Maekawa T."/>
        </authorList>
    </citation>
    <scope>NUCLEOTIDE SEQUENCE [LARGE SCALE GENOMIC DNA]</scope>
    <source>
        <strain evidence="1 2">FCR-1</strain>
    </source>
</reference>
<keyword evidence="2" id="KW-1185">Reference proteome</keyword>
<dbReference type="RefSeq" id="WP_420905389.1">
    <property type="nucleotide sequence ID" value="NZ_BAAFGK010000004.1"/>
</dbReference>
<evidence type="ECO:0000313" key="1">
    <source>
        <dbReference type="EMBL" id="GAB0057696.1"/>
    </source>
</evidence>
<dbReference type="EMBL" id="BAAFGK010000004">
    <property type="protein sequence ID" value="GAB0057696.1"/>
    <property type="molecule type" value="Genomic_DNA"/>
</dbReference>
<comment type="caution">
    <text evidence="1">The sequence shown here is derived from an EMBL/GenBank/DDBJ whole genome shotgun (WGS) entry which is preliminary data.</text>
</comment>
<accession>A0ABQ0C9Y6</accession>
<protein>
    <submittedName>
        <fullName evidence="1">Uncharacterized protein</fullName>
    </submittedName>
</protein>
<evidence type="ECO:0000313" key="2">
    <source>
        <dbReference type="Proteomes" id="UP001628193"/>
    </source>
</evidence>
<gene>
    <name evidence="1" type="ORF">SIID45300_02028</name>
</gene>
<organism evidence="1 2">
    <name type="scientific">Candidatus Magnetaquiglobus chichijimensis</name>
    <dbReference type="NCBI Taxonomy" id="3141448"/>
    <lineage>
        <taxon>Bacteria</taxon>
        <taxon>Pseudomonadati</taxon>
        <taxon>Pseudomonadota</taxon>
        <taxon>Magnetococcia</taxon>
        <taxon>Magnetococcales</taxon>
        <taxon>Candidatus Magnetaquicoccaceae</taxon>
        <taxon>Candidatus Magnetaquiglobus</taxon>
    </lineage>
</organism>
<name>A0ABQ0C9Y6_9PROT</name>
<sequence>MQAIEIQADITPEGNITLPSPYKSLYGRQARLIVLVEEIATSGESLLAKDPVQAVQEQLRDDPSGESLNHGMDKVWDAWREFSAEVEEGGAFNQALLISRIQSAMPSVIAIYALGERIEKGSGTLGVPLELAILLEGEADPVALWSLAKELSTLAHCRVELLDLRVSATQLQYQVVTTAERWWSSNPRAGLFECFVLSEKSALDEARPSLGSPILPTLAEFDPADLEMDHPFSC</sequence>
<proteinExistence type="predicted"/>
<dbReference type="Proteomes" id="UP001628193">
    <property type="component" value="Unassembled WGS sequence"/>
</dbReference>